<dbReference type="Proteomes" id="UP001564408">
    <property type="component" value="Unassembled WGS sequence"/>
</dbReference>
<gene>
    <name evidence="7" type="ORF">ABC977_09115</name>
</gene>
<comment type="similarity">
    <text evidence="1 4">Belongs to the PstS family.</text>
</comment>
<name>A0ABV4BE39_9GAMM</name>
<evidence type="ECO:0000256" key="4">
    <source>
        <dbReference type="RuleBase" id="RU367119"/>
    </source>
</evidence>
<evidence type="ECO:0000256" key="3">
    <source>
        <dbReference type="ARBA" id="ARBA00022729"/>
    </source>
</evidence>
<dbReference type="NCBIfam" id="TIGR02136">
    <property type="entry name" value="ptsS_2"/>
    <property type="match status" value="1"/>
</dbReference>
<protein>
    <recommendedName>
        <fullName evidence="4">Phosphate-binding protein</fullName>
    </recommendedName>
</protein>
<reference evidence="7 8" key="1">
    <citation type="submission" date="2024-05" db="EMBL/GenBank/DDBJ databases">
        <title>Genome Sequence and Characterization of the New Strain Purple Sulfur Bacterium of Genus Thioalkalicoccus.</title>
        <authorList>
            <person name="Bryantseva I.A."/>
            <person name="Kyndt J.A."/>
            <person name="Imhoff J.F."/>
        </authorList>
    </citation>
    <scope>NUCLEOTIDE SEQUENCE [LARGE SCALE GENOMIC DNA]</scope>
    <source>
        <strain evidence="7 8">Um2</strain>
    </source>
</reference>
<dbReference type="PANTHER" id="PTHR30570:SF6">
    <property type="entry name" value="PHOSPHATE-BINDING PROTEIN PSTS"/>
    <property type="match status" value="1"/>
</dbReference>
<evidence type="ECO:0000256" key="5">
    <source>
        <dbReference type="SAM" id="MobiDB-lite"/>
    </source>
</evidence>
<evidence type="ECO:0000259" key="6">
    <source>
        <dbReference type="Pfam" id="PF12849"/>
    </source>
</evidence>
<dbReference type="Pfam" id="PF12849">
    <property type="entry name" value="PBP_like_2"/>
    <property type="match status" value="1"/>
</dbReference>
<feature type="compositionally biased region" description="Polar residues" evidence="5">
    <location>
        <begin position="77"/>
        <end position="93"/>
    </location>
</feature>
<dbReference type="SUPFAM" id="SSF53850">
    <property type="entry name" value="Periplasmic binding protein-like II"/>
    <property type="match status" value="1"/>
</dbReference>
<proteinExistence type="inferred from homology"/>
<keyword evidence="4" id="KW-0964">Secreted</keyword>
<dbReference type="InterPro" id="IPR024370">
    <property type="entry name" value="PBP_domain"/>
</dbReference>
<comment type="caution">
    <text evidence="7">The sequence shown here is derived from an EMBL/GenBank/DDBJ whole genome shotgun (WGS) entry which is preliminary data.</text>
</comment>
<comment type="subcellular location">
    <subcellularLocation>
        <location evidence="4">Periplasm</location>
    </subcellularLocation>
    <subcellularLocation>
        <location evidence="4">Secreted</location>
    </subcellularLocation>
</comment>
<feature type="domain" description="PBP" evidence="6">
    <location>
        <begin position="39"/>
        <end position="288"/>
    </location>
</feature>
<feature type="signal peptide" evidence="4">
    <location>
        <begin position="1"/>
        <end position="24"/>
    </location>
</feature>
<keyword evidence="8" id="KW-1185">Reference proteome</keyword>
<dbReference type="InterPro" id="IPR011862">
    <property type="entry name" value="Phos-bd"/>
</dbReference>
<evidence type="ECO:0000313" key="7">
    <source>
        <dbReference type="EMBL" id="MEY6432562.1"/>
    </source>
</evidence>
<dbReference type="RefSeq" id="WP_369666946.1">
    <property type="nucleotide sequence ID" value="NZ_JBDKXB010000009.1"/>
</dbReference>
<evidence type="ECO:0000313" key="8">
    <source>
        <dbReference type="Proteomes" id="UP001564408"/>
    </source>
</evidence>
<dbReference type="CDD" id="cd13566">
    <property type="entry name" value="PBP2_phosphate"/>
    <property type="match status" value="1"/>
</dbReference>
<dbReference type="Gene3D" id="3.40.190.10">
    <property type="entry name" value="Periplasmic binding protein-like II"/>
    <property type="match status" value="2"/>
</dbReference>
<comment type="function">
    <text evidence="4">Involved in the system for phosphate transport across the cytoplasmic membrane.</text>
</comment>
<evidence type="ECO:0000256" key="2">
    <source>
        <dbReference type="ARBA" id="ARBA00022448"/>
    </source>
</evidence>
<accession>A0ABV4BE39</accession>
<sequence>MLLKTTLALGVAAAMGLTASIASAEVDPNLPSYERVSGISGNLSSVGSDTLNNLMTLWAEEFAKFYPNVNIQIQGAGTSTAPPALTEGTSNFGPMSRPMRDSEQRAFEDRHGYPPTLVPVAIDMVAVYVNKDNPIESLSLPQVDAIFSATRACGLGEDITTWGQVGLTGAWENRDITLYSRNAVSGTYGFFKEVALCGGDFKSTINEQPGSSAVVRGVEQTLNGIGYSGIGYRTAGVRVVPLAKQHGGQAFEATGDNAATGDYPLARFLYIAANQHPNDGWNPMEREFFRMVLAKEGQEVVHKDGYVTLSAEAAARFRTEANLD</sequence>
<keyword evidence="4" id="KW-0574">Periplasm</keyword>
<dbReference type="EMBL" id="JBDKXB010000009">
    <property type="protein sequence ID" value="MEY6432562.1"/>
    <property type="molecule type" value="Genomic_DNA"/>
</dbReference>
<keyword evidence="3 4" id="KW-0732">Signal</keyword>
<keyword evidence="2 4" id="KW-0813">Transport</keyword>
<organism evidence="7 8">
    <name type="scientific">Thioalkalicoccus limnaeus</name>
    <dbReference type="NCBI Taxonomy" id="120681"/>
    <lineage>
        <taxon>Bacteria</taxon>
        <taxon>Pseudomonadati</taxon>
        <taxon>Pseudomonadota</taxon>
        <taxon>Gammaproteobacteria</taxon>
        <taxon>Chromatiales</taxon>
        <taxon>Chromatiaceae</taxon>
        <taxon>Thioalkalicoccus</taxon>
    </lineage>
</organism>
<keyword evidence="4" id="KW-0592">Phosphate transport</keyword>
<evidence type="ECO:0000256" key="1">
    <source>
        <dbReference type="ARBA" id="ARBA00008725"/>
    </source>
</evidence>
<dbReference type="PANTHER" id="PTHR30570">
    <property type="entry name" value="PERIPLASMIC PHOSPHATE BINDING COMPONENT OF PHOSPHATE ABC TRANSPORTER"/>
    <property type="match status" value="1"/>
</dbReference>
<feature type="region of interest" description="Disordered" evidence="5">
    <location>
        <begin position="77"/>
        <end position="106"/>
    </location>
</feature>
<dbReference type="InterPro" id="IPR050811">
    <property type="entry name" value="Phosphate_ABC_transporter"/>
</dbReference>
<feature type="chain" id="PRO_5045012071" description="Phosphate-binding protein" evidence="4">
    <location>
        <begin position="25"/>
        <end position="324"/>
    </location>
</feature>